<name>A0A0G1NYI7_9BACT</name>
<dbReference type="InterPro" id="IPR012340">
    <property type="entry name" value="NA-bd_OB-fold"/>
</dbReference>
<accession>A0A0G1NYI7</accession>
<protein>
    <submittedName>
        <fullName evidence="5">Repair protein RecO protein</fullName>
    </submittedName>
</protein>
<feature type="domain" description="DNA replication/recombination mediator RecO N-terminal" evidence="4">
    <location>
        <begin position="6"/>
        <end position="71"/>
    </location>
</feature>
<evidence type="ECO:0000256" key="1">
    <source>
        <dbReference type="ARBA" id="ARBA00022763"/>
    </source>
</evidence>
<dbReference type="GO" id="GO:0006310">
    <property type="term" value="P:DNA recombination"/>
    <property type="evidence" value="ECO:0007669"/>
    <property type="project" value="UniProtKB-KW"/>
</dbReference>
<evidence type="ECO:0000313" key="5">
    <source>
        <dbReference type="EMBL" id="KKU25566.1"/>
    </source>
</evidence>
<dbReference type="InterPro" id="IPR003717">
    <property type="entry name" value="RecO"/>
</dbReference>
<dbReference type="Gene3D" id="2.40.50.140">
    <property type="entry name" value="Nucleic acid-binding proteins"/>
    <property type="match status" value="1"/>
</dbReference>
<keyword evidence="1" id="KW-0227">DNA damage</keyword>
<dbReference type="PANTHER" id="PTHR33991">
    <property type="entry name" value="DNA REPAIR PROTEIN RECO"/>
    <property type="match status" value="1"/>
</dbReference>
<dbReference type="SUPFAM" id="SSF50249">
    <property type="entry name" value="Nucleic acid-binding proteins"/>
    <property type="match status" value="1"/>
</dbReference>
<keyword evidence="3" id="KW-0234">DNA repair</keyword>
<evidence type="ECO:0000256" key="3">
    <source>
        <dbReference type="ARBA" id="ARBA00023204"/>
    </source>
</evidence>
<dbReference type="GO" id="GO:0006302">
    <property type="term" value="P:double-strand break repair"/>
    <property type="evidence" value="ECO:0007669"/>
    <property type="project" value="TreeGrafter"/>
</dbReference>
<evidence type="ECO:0000313" key="6">
    <source>
        <dbReference type="Proteomes" id="UP000034175"/>
    </source>
</evidence>
<reference evidence="5 6" key="1">
    <citation type="journal article" date="2015" name="Nature">
        <title>rRNA introns, odd ribosomes, and small enigmatic genomes across a large radiation of phyla.</title>
        <authorList>
            <person name="Brown C.T."/>
            <person name="Hug L.A."/>
            <person name="Thomas B.C."/>
            <person name="Sharon I."/>
            <person name="Castelle C.J."/>
            <person name="Singh A."/>
            <person name="Wilkins M.J."/>
            <person name="Williams K.H."/>
            <person name="Banfield J.F."/>
        </authorList>
    </citation>
    <scope>NUCLEOTIDE SEQUENCE [LARGE SCALE GENOMIC DNA]</scope>
</reference>
<gene>
    <name evidence="5" type="ORF">UX39_C0025G0006</name>
</gene>
<sequence length="201" mass="23566">MINFYMHHIYQTPGFILSSNPFGEANQSFRILTRDLGFIKVSAQGVRLLKSKLRYAIQDFSYCDLFIVRGREKWRVVGVSRRMNLYEEFRGNFETFQIFARVFSLLERLLYGEEKNEELFRYVEEAVLFAVAKKPSSRLMRNFEYILVLRVLSSLGYLGSSPDTAIFVESPFWSDDLLVRMNSLTPRILGEINRSLKESQL</sequence>
<dbReference type="Proteomes" id="UP000034175">
    <property type="component" value="Unassembled WGS sequence"/>
</dbReference>
<dbReference type="AlphaFoldDB" id="A0A0G1NYI7"/>
<evidence type="ECO:0000256" key="2">
    <source>
        <dbReference type="ARBA" id="ARBA00023172"/>
    </source>
</evidence>
<dbReference type="InterPro" id="IPR022572">
    <property type="entry name" value="DNA_rep/recomb_RecO_N"/>
</dbReference>
<dbReference type="GO" id="GO:0043590">
    <property type="term" value="C:bacterial nucleoid"/>
    <property type="evidence" value="ECO:0007669"/>
    <property type="project" value="TreeGrafter"/>
</dbReference>
<comment type="caution">
    <text evidence="5">The sequence shown here is derived from an EMBL/GenBank/DDBJ whole genome shotgun (WGS) entry which is preliminary data.</text>
</comment>
<organism evidence="5 6">
    <name type="scientific">Candidatus Magasanikbacteria bacterium GW2011_GWA2_46_17</name>
    <dbReference type="NCBI Taxonomy" id="1619042"/>
    <lineage>
        <taxon>Bacteria</taxon>
        <taxon>Candidatus Magasanikiibacteriota</taxon>
    </lineage>
</organism>
<evidence type="ECO:0000259" key="4">
    <source>
        <dbReference type="Pfam" id="PF11967"/>
    </source>
</evidence>
<dbReference type="EMBL" id="LCMA01000025">
    <property type="protein sequence ID" value="KKU25566.1"/>
    <property type="molecule type" value="Genomic_DNA"/>
</dbReference>
<dbReference type="PANTHER" id="PTHR33991:SF1">
    <property type="entry name" value="DNA REPAIR PROTEIN RECO"/>
    <property type="match status" value="1"/>
</dbReference>
<proteinExistence type="predicted"/>
<dbReference type="Pfam" id="PF11967">
    <property type="entry name" value="RecO_N"/>
    <property type="match status" value="1"/>
</dbReference>
<keyword evidence="2" id="KW-0233">DNA recombination</keyword>